<evidence type="ECO:0000256" key="1">
    <source>
        <dbReference type="ARBA" id="ARBA00005857"/>
    </source>
</evidence>
<dbReference type="RefSeq" id="WP_394367877.1">
    <property type="nucleotide sequence ID" value="NZ_JABXXQ010000771.1"/>
</dbReference>
<keyword evidence="3" id="KW-0677">Repeat</keyword>
<organism evidence="5 6">
    <name type="scientific">Endobacter medicaginis</name>
    <dbReference type="NCBI Taxonomy" id="1181271"/>
    <lineage>
        <taxon>Bacteria</taxon>
        <taxon>Pseudomonadati</taxon>
        <taxon>Pseudomonadota</taxon>
        <taxon>Alphaproteobacteria</taxon>
        <taxon>Acetobacterales</taxon>
        <taxon>Acetobacteraceae</taxon>
        <taxon>Endobacter</taxon>
    </lineage>
</organism>
<accession>A0A850NXH7</accession>
<dbReference type="InterPro" id="IPR011990">
    <property type="entry name" value="TPR-like_helical_dom_sf"/>
</dbReference>
<evidence type="ECO:0000313" key="5">
    <source>
        <dbReference type="EMBL" id="NVN32315.1"/>
    </source>
</evidence>
<keyword evidence="4" id="KW-0802">TPR repeat</keyword>
<dbReference type="Gene3D" id="1.25.40.10">
    <property type="entry name" value="Tetratricopeptide repeat domain"/>
    <property type="match status" value="1"/>
</dbReference>
<comment type="caution">
    <text evidence="5">The sequence shown here is derived from an EMBL/GenBank/DDBJ whole genome shotgun (WGS) entry which is preliminary data.</text>
</comment>
<dbReference type="PANTHER" id="PTHR16263">
    <property type="entry name" value="TETRATRICOPEPTIDE REPEAT PROTEIN 38"/>
    <property type="match status" value="1"/>
</dbReference>
<dbReference type="AlphaFoldDB" id="A0A850NXH7"/>
<name>A0A850NXH7_9PROT</name>
<gene>
    <name evidence="5" type="ORF">HUK83_18480</name>
</gene>
<evidence type="ECO:0000256" key="4">
    <source>
        <dbReference type="ARBA" id="ARBA00022803"/>
    </source>
</evidence>
<comment type="similarity">
    <text evidence="1">Belongs to the TTC38 family.</text>
</comment>
<evidence type="ECO:0000256" key="2">
    <source>
        <dbReference type="ARBA" id="ARBA00019992"/>
    </source>
</evidence>
<feature type="non-terminal residue" evidence="5">
    <location>
        <position position="1"/>
    </location>
</feature>
<dbReference type="Pfam" id="PF14559">
    <property type="entry name" value="TPR_19"/>
    <property type="match status" value="1"/>
</dbReference>
<dbReference type="PANTHER" id="PTHR16263:SF4">
    <property type="entry name" value="TETRATRICOPEPTIDE REPEAT PROTEIN 38"/>
    <property type="match status" value="1"/>
</dbReference>
<protein>
    <recommendedName>
        <fullName evidence="2">Tetratricopeptide repeat protein 38</fullName>
    </recommendedName>
</protein>
<dbReference type="SUPFAM" id="SSF48452">
    <property type="entry name" value="TPR-like"/>
    <property type="match status" value="1"/>
</dbReference>
<evidence type="ECO:0000313" key="6">
    <source>
        <dbReference type="Proteomes" id="UP000565205"/>
    </source>
</evidence>
<reference evidence="5 6" key="1">
    <citation type="submission" date="2020-06" db="EMBL/GenBank/DDBJ databases">
        <title>Description of novel acetic acid bacteria.</title>
        <authorList>
            <person name="Sombolestani A."/>
        </authorList>
    </citation>
    <scope>NUCLEOTIDE SEQUENCE [LARGE SCALE GENOMIC DNA]</scope>
    <source>
        <strain evidence="5 6">LMG 26838</strain>
    </source>
</reference>
<dbReference type="EMBL" id="JABXXQ010000771">
    <property type="protein sequence ID" value="NVN32315.1"/>
    <property type="molecule type" value="Genomic_DNA"/>
</dbReference>
<proteinExistence type="inferred from homology"/>
<dbReference type="Proteomes" id="UP000565205">
    <property type="component" value="Unassembled WGS sequence"/>
</dbReference>
<sequence length="260" mass="28800">IDALSAWLAGDIPACQAACRRALALAPRDLAMLKLHQYHDFNRGQFLSMLRAALDVADANTDQPAWWGMAAFAYEQCHLMDDAERAARHALSLDPAEPWAQHALAHCLLTTGRIDDGIAFLEAASPGWASLTSFMDTHHWWHLALFYIARGRFADALAAYDHHAWARERTFSQDQIGAVSLLARLECAGIDVTPRWDDLGTHLAARATDTDQPFLSLQYLYGLARARRPEAHTLLAAITRRAETAPADLHTAWAEITLPA</sequence>
<feature type="non-terminal residue" evidence="5">
    <location>
        <position position="260"/>
    </location>
</feature>
<dbReference type="InterPro" id="IPR033891">
    <property type="entry name" value="TTC38"/>
</dbReference>
<evidence type="ECO:0000256" key="3">
    <source>
        <dbReference type="ARBA" id="ARBA00022737"/>
    </source>
</evidence>